<gene>
    <name evidence="2" type="ORF">ACFSKX_16790</name>
</gene>
<feature type="domain" description="Polysaccharide pyruvyl transferase" evidence="1">
    <location>
        <begin position="56"/>
        <end position="320"/>
    </location>
</feature>
<evidence type="ECO:0000313" key="2">
    <source>
        <dbReference type="EMBL" id="MFD2312080.1"/>
    </source>
</evidence>
<keyword evidence="3" id="KW-1185">Reference proteome</keyword>
<evidence type="ECO:0000259" key="1">
    <source>
        <dbReference type="Pfam" id="PF04230"/>
    </source>
</evidence>
<reference evidence="3" key="1">
    <citation type="journal article" date="2019" name="Int. J. Syst. Evol. Microbiol.">
        <title>The Global Catalogue of Microorganisms (GCM) 10K type strain sequencing project: providing services to taxonomists for standard genome sequencing and annotation.</title>
        <authorList>
            <consortium name="The Broad Institute Genomics Platform"/>
            <consortium name="The Broad Institute Genome Sequencing Center for Infectious Disease"/>
            <person name="Wu L."/>
            <person name="Ma J."/>
        </authorList>
    </citation>
    <scope>NUCLEOTIDE SEQUENCE [LARGE SCALE GENOMIC DNA]</scope>
    <source>
        <strain evidence="3">KCTC 12848</strain>
    </source>
</reference>
<protein>
    <submittedName>
        <fullName evidence="2">Polysaccharide pyruvyl transferase family protein</fullName>
    </submittedName>
</protein>
<dbReference type="EMBL" id="JBHUJD010000028">
    <property type="protein sequence ID" value="MFD2312080.1"/>
    <property type="molecule type" value="Genomic_DNA"/>
</dbReference>
<keyword evidence="2" id="KW-0808">Transferase</keyword>
<dbReference type="Pfam" id="PF04230">
    <property type="entry name" value="PS_pyruv_trans"/>
    <property type="match status" value="1"/>
</dbReference>
<sequence>MYIGVMNCLPELPAKFPLEMRENAGNMIHANAPLELYSYAVHSTDNSFKFSGEKSFRGFVNNKCSHLIVTLANTLSLDKPDGERYSRFKRALEQYEVPIVVFGLGIQAKDSDLEQASLCPEAVELLQYLSHRAEALGVRGEFTKRVIEKCCSVKNVFVTGCPSLFSRPEELLKLQENSKFENMHGRPSFNVTNMARKEERLLLARGINSSHFLVEPVSKAMHMFHLKLMAGDNQEPPELPRFLSRILKNRYYRIVKNKYRIVDSAEKIYDFYQKYYRLFRSTKEWYTFNKECVAYTYGTRFHVNMASILSGKPALWLTHDARTRELVEFCHLPSISLSEFAASKEDEIVQHIDYSDFFNNIGGLFENFNEYLSINGLEKIKHEFTSH</sequence>
<dbReference type="RefSeq" id="WP_265722926.1">
    <property type="nucleotide sequence ID" value="NZ_JAPIVK010000032.1"/>
</dbReference>
<dbReference type="GO" id="GO:0016740">
    <property type="term" value="F:transferase activity"/>
    <property type="evidence" value="ECO:0007669"/>
    <property type="project" value="UniProtKB-KW"/>
</dbReference>
<evidence type="ECO:0000313" key="3">
    <source>
        <dbReference type="Proteomes" id="UP001597425"/>
    </source>
</evidence>
<organism evidence="2 3">
    <name type="scientific">Microbulbifer halophilus</name>
    <dbReference type="NCBI Taxonomy" id="453963"/>
    <lineage>
        <taxon>Bacteria</taxon>
        <taxon>Pseudomonadati</taxon>
        <taxon>Pseudomonadota</taxon>
        <taxon>Gammaproteobacteria</taxon>
        <taxon>Cellvibrionales</taxon>
        <taxon>Microbulbiferaceae</taxon>
        <taxon>Microbulbifer</taxon>
    </lineage>
</organism>
<name>A0ABW5EIG5_9GAMM</name>
<proteinExistence type="predicted"/>
<accession>A0ABW5EIG5</accession>
<dbReference type="Proteomes" id="UP001597425">
    <property type="component" value="Unassembled WGS sequence"/>
</dbReference>
<comment type="caution">
    <text evidence="2">The sequence shown here is derived from an EMBL/GenBank/DDBJ whole genome shotgun (WGS) entry which is preliminary data.</text>
</comment>
<dbReference type="InterPro" id="IPR007345">
    <property type="entry name" value="Polysacch_pyruvyl_Trfase"/>
</dbReference>